<accession>A0A852RH74</accession>
<keyword evidence="3" id="KW-1185">Reference proteome</keyword>
<keyword evidence="1" id="KW-0472">Membrane</keyword>
<dbReference type="AlphaFoldDB" id="A0A852RH74"/>
<evidence type="ECO:0000313" key="2">
    <source>
        <dbReference type="EMBL" id="NYD26032.1"/>
    </source>
</evidence>
<dbReference type="EMBL" id="JACCBD010000001">
    <property type="protein sequence ID" value="NYD26032.1"/>
    <property type="molecule type" value="Genomic_DNA"/>
</dbReference>
<dbReference type="RefSeq" id="WP_185986375.1">
    <property type="nucleotide sequence ID" value="NZ_BAAALZ010000002.1"/>
</dbReference>
<keyword evidence="1" id="KW-1133">Transmembrane helix</keyword>
<comment type="caution">
    <text evidence="2">The sequence shown here is derived from an EMBL/GenBank/DDBJ whole genome shotgun (WGS) entry which is preliminary data.</text>
</comment>
<name>A0A852RH74_9MICO</name>
<dbReference type="Proteomes" id="UP000586095">
    <property type="component" value="Unassembled WGS sequence"/>
</dbReference>
<protein>
    <submittedName>
        <fullName evidence="2">Uncharacterized protein</fullName>
    </submittedName>
</protein>
<gene>
    <name evidence="2" type="ORF">BJ960_000835</name>
</gene>
<evidence type="ECO:0000256" key="1">
    <source>
        <dbReference type="SAM" id="Phobius"/>
    </source>
</evidence>
<evidence type="ECO:0000313" key="3">
    <source>
        <dbReference type="Proteomes" id="UP000586095"/>
    </source>
</evidence>
<proteinExistence type="predicted"/>
<sequence>MVSAWVSILIAVITAASTIGLNELVSFLRRRSEAKKLAADWSVTWSIKDSRLKTRIVIIENIGDIEAHNVDIAITGNSEFELHPDAPVNKCRPKDAILLMVSDAGTGVFKIDWTDAKGVNQGPVFRFTT</sequence>
<organism evidence="2 3">
    <name type="scientific">Leucobacter aridicollis</name>
    <dbReference type="NCBI Taxonomy" id="283878"/>
    <lineage>
        <taxon>Bacteria</taxon>
        <taxon>Bacillati</taxon>
        <taxon>Actinomycetota</taxon>
        <taxon>Actinomycetes</taxon>
        <taxon>Micrococcales</taxon>
        <taxon>Microbacteriaceae</taxon>
        <taxon>Leucobacter</taxon>
    </lineage>
</organism>
<feature type="transmembrane region" description="Helical" evidence="1">
    <location>
        <begin position="6"/>
        <end position="28"/>
    </location>
</feature>
<keyword evidence="1" id="KW-0812">Transmembrane</keyword>
<reference evidence="2 3" key="1">
    <citation type="submission" date="2020-07" db="EMBL/GenBank/DDBJ databases">
        <title>Sequencing the genomes of 1000 actinobacteria strains.</title>
        <authorList>
            <person name="Klenk H.-P."/>
        </authorList>
    </citation>
    <scope>NUCLEOTIDE SEQUENCE [LARGE SCALE GENOMIC DNA]</scope>
    <source>
        <strain evidence="2 3">DSM 17380</strain>
    </source>
</reference>